<evidence type="ECO:0000256" key="3">
    <source>
        <dbReference type="ARBA" id="ARBA00022729"/>
    </source>
</evidence>
<dbReference type="PANTHER" id="PTHR38425">
    <property type="entry name" value="LONG CHRONOLOGICAL LIFESPAN PROTEIN 2"/>
    <property type="match status" value="1"/>
</dbReference>
<dbReference type="HOGENOM" id="CLU_142363_1_0_1"/>
<dbReference type="OrthoDB" id="2234316at2759"/>
<dbReference type="CDD" id="cd23996">
    <property type="entry name" value="LCL2-like"/>
    <property type="match status" value="1"/>
</dbReference>
<dbReference type="STRING" id="1245769.A0A0C7N9K0"/>
<evidence type="ECO:0000313" key="4">
    <source>
        <dbReference type="EMBL" id="CEP63235.1"/>
    </source>
</evidence>
<sequence>MFAIWALLLTSVSAFFFDFGGQQQHQQQQQHPPISYEDQVLNSDCGEYLCPDTLACVKRAEDCPCPFPRSQLRCALPEGQYICISKPATQDETLNALYDDPAKGPRTRSKGLRDCGWVENAFKGSS</sequence>
<dbReference type="EMBL" id="LN736366">
    <property type="protein sequence ID" value="CEP63235.1"/>
    <property type="molecule type" value="Genomic_DNA"/>
</dbReference>
<keyword evidence="3" id="KW-0732">Signal</keyword>
<dbReference type="Proteomes" id="UP000054304">
    <property type="component" value="Unassembled WGS sequence"/>
</dbReference>
<proteinExistence type="inferred from homology"/>
<keyword evidence="5" id="KW-1185">Reference proteome</keyword>
<evidence type="ECO:0000256" key="1">
    <source>
        <dbReference type="ARBA" id="ARBA00010545"/>
    </source>
</evidence>
<protein>
    <recommendedName>
        <fullName evidence="2">Long chronological lifespan protein 2</fullName>
    </recommendedName>
</protein>
<dbReference type="PANTHER" id="PTHR38425:SF1">
    <property type="entry name" value="LONG CHRONOLOGICAL LIFESPAN PROTEIN 2"/>
    <property type="match status" value="1"/>
</dbReference>
<dbReference type="GO" id="GO:0036503">
    <property type="term" value="P:ERAD pathway"/>
    <property type="evidence" value="ECO:0007669"/>
    <property type="project" value="TreeGrafter"/>
</dbReference>
<organism evidence="4 5">
    <name type="scientific">Lachancea lanzarotensis</name>
    <dbReference type="NCBI Taxonomy" id="1245769"/>
    <lineage>
        <taxon>Eukaryota</taxon>
        <taxon>Fungi</taxon>
        <taxon>Dikarya</taxon>
        <taxon>Ascomycota</taxon>
        <taxon>Saccharomycotina</taxon>
        <taxon>Saccharomycetes</taxon>
        <taxon>Saccharomycetales</taxon>
        <taxon>Saccharomycetaceae</taxon>
        <taxon>Lachancea</taxon>
    </lineage>
</organism>
<name>A0A0C7N9K0_9SACH</name>
<dbReference type="RefSeq" id="XP_022629456.1">
    <property type="nucleotide sequence ID" value="XM_022771561.1"/>
</dbReference>
<dbReference type="GeneID" id="34686733"/>
<comment type="similarity">
    <text evidence="1">Belongs to the LCL2 family.</text>
</comment>
<evidence type="ECO:0000313" key="5">
    <source>
        <dbReference type="Proteomes" id="UP000054304"/>
    </source>
</evidence>
<reference evidence="4 5" key="1">
    <citation type="submission" date="2014-12" db="EMBL/GenBank/DDBJ databases">
        <authorList>
            <person name="Neuveglise Cecile"/>
        </authorList>
    </citation>
    <scope>NUCLEOTIDE SEQUENCE [LARGE SCALE GENOMIC DNA]</scope>
    <source>
        <strain evidence="4 5">CBS 12615</strain>
    </source>
</reference>
<dbReference type="InterPro" id="IPR034543">
    <property type="entry name" value="LCL2"/>
</dbReference>
<accession>A0A0C7N9K0</accession>
<gene>
    <name evidence="4" type="ORF">LALA0_S07e05534g</name>
</gene>
<evidence type="ECO:0000256" key="2">
    <source>
        <dbReference type="ARBA" id="ARBA00018534"/>
    </source>
</evidence>
<dbReference type="AlphaFoldDB" id="A0A0C7N9K0"/>